<keyword evidence="2" id="KW-1185">Reference proteome</keyword>
<dbReference type="Proteomes" id="UP000245880">
    <property type="component" value="Unassembled WGS sequence"/>
</dbReference>
<organism evidence="1 2">
    <name type="scientific">Dyadobacter jejuensis</name>
    <dbReference type="NCBI Taxonomy" id="1082580"/>
    <lineage>
        <taxon>Bacteria</taxon>
        <taxon>Pseudomonadati</taxon>
        <taxon>Bacteroidota</taxon>
        <taxon>Cytophagia</taxon>
        <taxon>Cytophagales</taxon>
        <taxon>Spirosomataceae</taxon>
        <taxon>Dyadobacter</taxon>
    </lineage>
</organism>
<reference evidence="1 2" key="1">
    <citation type="submission" date="2018-03" db="EMBL/GenBank/DDBJ databases">
        <title>Genomic Encyclopedia of Archaeal and Bacterial Type Strains, Phase II (KMG-II): from individual species to whole genera.</title>
        <authorList>
            <person name="Goeker M."/>
        </authorList>
    </citation>
    <scope>NUCLEOTIDE SEQUENCE [LARGE SCALE GENOMIC DNA]</scope>
    <source>
        <strain evidence="1 2">DSM 100346</strain>
    </source>
</reference>
<comment type="caution">
    <text evidence="1">The sequence shown here is derived from an EMBL/GenBank/DDBJ whole genome shotgun (WGS) entry which is preliminary data.</text>
</comment>
<gene>
    <name evidence="1" type="ORF">CLV98_105221</name>
</gene>
<protein>
    <submittedName>
        <fullName evidence="1">Uncharacterized protein</fullName>
    </submittedName>
</protein>
<evidence type="ECO:0000313" key="2">
    <source>
        <dbReference type="Proteomes" id="UP000245880"/>
    </source>
</evidence>
<dbReference type="EMBL" id="QGDT01000005">
    <property type="protein sequence ID" value="PWJ58041.1"/>
    <property type="molecule type" value="Genomic_DNA"/>
</dbReference>
<accession>A0A316AKB8</accession>
<dbReference type="RefSeq" id="WP_109674628.1">
    <property type="nucleotide sequence ID" value="NZ_QGDT01000005.1"/>
</dbReference>
<dbReference type="AlphaFoldDB" id="A0A316AKB8"/>
<name>A0A316AKB8_9BACT</name>
<evidence type="ECO:0000313" key="1">
    <source>
        <dbReference type="EMBL" id="PWJ58041.1"/>
    </source>
</evidence>
<sequence>MLDKLVEITNSKAFLLNGDLVIKEVVATQRISELKITFEIQDCEAVVYNCEVSCKDIAYTTSNRLHEYKRPYNRLNLYHDHPVLWNYENFQHLALKGR</sequence>
<proteinExistence type="predicted"/>